<evidence type="ECO:0000256" key="6">
    <source>
        <dbReference type="ARBA" id="ARBA00023239"/>
    </source>
</evidence>
<dbReference type="FunFam" id="1.10.40.30:FF:000001">
    <property type="entry name" value="Argininosuccinate lyase"/>
    <property type="match status" value="1"/>
</dbReference>
<reference evidence="10 11" key="1">
    <citation type="submission" date="2017-12" db="EMBL/GenBank/DDBJ databases">
        <title>Phylogenetic diversity of female urinary microbiome.</title>
        <authorList>
            <person name="Thomas-White K."/>
            <person name="Wolfe A.J."/>
        </authorList>
    </citation>
    <scope>NUCLEOTIDE SEQUENCE [LARGE SCALE GENOMIC DNA]</scope>
    <source>
        <strain evidence="10 11">UMB0112</strain>
    </source>
</reference>
<dbReference type="EC" id="4.3.2.1" evidence="3 7"/>
<dbReference type="HAMAP" id="MF_00006">
    <property type="entry name" value="Arg_succ_lyase"/>
    <property type="match status" value="1"/>
</dbReference>
<dbReference type="PRINTS" id="PR00149">
    <property type="entry name" value="FUMRATELYASE"/>
</dbReference>
<dbReference type="RefSeq" id="WP_101636459.1">
    <property type="nucleotide sequence ID" value="NZ_PKHU01000001.1"/>
</dbReference>
<keyword evidence="6 7" id="KW-0456">Lyase</keyword>
<dbReference type="GO" id="GO:0005829">
    <property type="term" value="C:cytosol"/>
    <property type="evidence" value="ECO:0007669"/>
    <property type="project" value="TreeGrafter"/>
</dbReference>
<comment type="caution">
    <text evidence="10">The sequence shown here is derived from an EMBL/GenBank/DDBJ whole genome shotgun (WGS) entry which is preliminary data.</text>
</comment>
<keyword evidence="5 7" id="KW-0028">Amino-acid biosynthesis</keyword>
<dbReference type="PANTHER" id="PTHR43814">
    <property type="entry name" value="ARGININOSUCCINATE LYASE"/>
    <property type="match status" value="1"/>
</dbReference>
<dbReference type="CDD" id="cd01359">
    <property type="entry name" value="Argininosuccinate_lyase"/>
    <property type="match status" value="1"/>
</dbReference>
<dbReference type="Proteomes" id="UP000234639">
    <property type="component" value="Unassembled WGS sequence"/>
</dbReference>
<dbReference type="PRINTS" id="PR00145">
    <property type="entry name" value="ARGSUCLYASE"/>
</dbReference>
<dbReference type="InterPro" id="IPR020557">
    <property type="entry name" value="Fumarate_lyase_CS"/>
</dbReference>
<dbReference type="Gene3D" id="1.10.40.30">
    <property type="entry name" value="Fumarase/aspartase (C-terminal domain)"/>
    <property type="match status" value="1"/>
</dbReference>
<evidence type="ECO:0000256" key="3">
    <source>
        <dbReference type="ARBA" id="ARBA00012338"/>
    </source>
</evidence>
<keyword evidence="4 7" id="KW-0055">Arginine biosynthesis</keyword>
<dbReference type="Gene3D" id="1.20.200.10">
    <property type="entry name" value="Fumarase/aspartase (Central domain)"/>
    <property type="match status" value="1"/>
</dbReference>
<dbReference type="GO" id="GO:0004056">
    <property type="term" value="F:argininosuccinate lyase activity"/>
    <property type="evidence" value="ECO:0007669"/>
    <property type="project" value="UniProtKB-UniRule"/>
</dbReference>
<evidence type="ECO:0000256" key="4">
    <source>
        <dbReference type="ARBA" id="ARBA00022571"/>
    </source>
</evidence>
<dbReference type="FunFam" id="1.20.200.10:FF:000015">
    <property type="entry name" value="argininosuccinate lyase isoform X2"/>
    <property type="match status" value="1"/>
</dbReference>
<feature type="domain" description="Argininosuccinate lyase C-terminal" evidence="9">
    <location>
        <begin position="366"/>
        <end position="432"/>
    </location>
</feature>
<dbReference type="InterPro" id="IPR022761">
    <property type="entry name" value="Fumarate_lyase_N"/>
</dbReference>
<dbReference type="GO" id="GO:0042450">
    <property type="term" value="P:L-arginine biosynthetic process via ornithine"/>
    <property type="evidence" value="ECO:0007669"/>
    <property type="project" value="UniProtKB-UniRule"/>
</dbReference>
<dbReference type="UniPathway" id="UPA00068">
    <property type="reaction ID" value="UER00114"/>
</dbReference>
<evidence type="ECO:0000313" key="11">
    <source>
        <dbReference type="Proteomes" id="UP000234639"/>
    </source>
</evidence>
<dbReference type="InterPro" id="IPR024083">
    <property type="entry name" value="Fumarase/histidase_N"/>
</dbReference>
<feature type="domain" description="Fumarate lyase N-terminal" evidence="8">
    <location>
        <begin position="7"/>
        <end position="302"/>
    </location>
</feature>
<evidence type="ECO:0000256" key="1">
    <source>
        <dbReference type="ARBA" id="ARBA00000985"/>
    </source>
</evidence>
<gene>
    <name evidence="7 10" type="primary">argH</name>
    <name evidence="10" type="ORF">CYJ41_00570</name>
</gene>
<comment type="catalytic activity">
    <reaction evidence="1 7">
        <text>2-(N(omega)-L-arginino)succinate = fumarate + L-arginine</text>
        <dbReference type="Rhea" id="RHEA:24020"/>
        <dbReference type="ChEBI" id="CHEBI:29806"/>
        <dbReference type="ChEBI" id="CHEBI:32682"/>
        <dbReference type="ChEBI" id="CHEBI:57472"/>
        <dbReference type="EC" id="4.3.2.1"/>
    </reaction>
</comment>
<evidence type="ECO:0000259" key="8">
    <source>
        <dbReference type="Pfam" id="PF00206"/>
    </source>
</evidence>
<evidence type="ECO:0000256" key="7">
    <source>
        <dbReference type="HAMAP-Rule" id="MF_00006"/>
    </source>
</evidence>
<dbReference type="Pfam" id="PF00206">
    <property type="entry name" value="Lyase_1"/>
    <property type="match status" value="1"/>
</dbReference>
<dbReference type="InterPro" id="IPR000362">
    <property type="entry name" value="Fumarate_lyase_fam"/>
</dbReference>
<protein>
    <recommendedName>
        <fullName evidence="3 7">Argininosuccinate lyase</fullName>
        <shortName evidence="7">ASAL</shortName>
        <ecNumber evidence="3 7">4.3.2.1</ecNumber>
    </recommendedName>
    <alternativeName>
        <fullName evidence="7">Arginosuccinase</fullName>
    </alternativeName>
</protein>
<name>A0A2I1NC39_9BACT</name>
<dbReference type="Pfam" id="PF14698">
    <property type="entry name" value="ASL_C2"/>
    <property type="match status" value="1"/>
</dbReference>
<evidence type="ECO:0000313" key="10">
    <source>
        <dbReference type="EMBL" id="PKZ29967.1"/>
    </source>
</evidence>
<comment type="subcellular location">
    <subcellularLocation>
        <location evidence="7">Cytoplasm</location>
    </subcellularLocation>
</comment>
<dbReference type="AlphaFoldDB" id="A0A2I1NC39"/>
<evidence type="ECO:0000256" key="2">
    <source>
        <dbReference type="ARBA" id="ARBA00004941"/>
    </source>
</evidence>
<comment type="similarity">
    <text evidence="7">Belongs to the lyase 1 family. Argininosuccinate lyase subfamily.</text>
</comment>
<organism evidence="10 11">
    <name type="scientific">Campylobacter ureolyticus</name>
    <dbReference type="NCBI Taxonomy" id="827"/>
    <lineage>
        <taxon>Bacteria</taxon>
        <taxon>Pseudomonadati</taxon>
        <taxon>Campylobacterota</taxon>
        <taxon>Epsilonproteobacteria</taxon>
        <taxon>Campylobacterales</taxon>
        <taxon>Campylobacteraceae</taxon>
        <taxon>Campylobacter</taxon>
    </lineage>
</organism>
<dbReference type="EMBL" id="PKHU01000001">
    <property type="protein sequence ID" value="PKZ29967.1"/>
    <property type="molecule type" value="Genomic_DNA"/>
</dbReference>
<dbReference type="NCBIfam" id="TIGR00838">
    <property type="entry name" value="argH"/>
    <property type="match status" value="1"/>
</dbReference>
<keyword evidence="7" id="KW-0963">Cytoplasm</keyword>
<sequence>MQKMWEGRFKEASSKLLEDFNASISFDKALYKEDINGSIAHATMLCECGILTNDEKDKICNGLNQILDEIKNNKFEFKIEDEDIHMAVEKRLSEIIGKEIGGKLHTARSRNDQVALDFRMFVLNKNKEISNLLLKLIKTLNEIAKKNLNTLMPGFTHLQHAQPVSLAFHLLAYANMFKRDFERFQNSFERNNFLPLGACALAGTPHPTDRNITARLLNFTAPTQNAMDSVSDRDFALEILFNISVVFMHTSRLCEELILWSSQEFKFIEISDRFATGSSIMPQKKNPDVAELIRGKTGRVYGNLISLLTTMKSLPLAYNKDMQEDKEGVFDSVKTATSSLIILNEMLKTALFKNENMNKACQMGHLSATDLADYLVSKKNIPFREAHFITGKCVALAESKGIDLSQISLKELQSVNEIFDEEALKVLDLHNSKEARKSFGGTANKSVLAQIEFIDEFLKIVKFKFLRTEN</sequence>
<accession>A0A2I1NC39</accession>
<evidence type="ECO:0000256" key="5">
    <source>
        <dbReference type="ARBA" id="ARBA00022605"/>
    </source>
</evidence>
<dbReference type="Gene3D" id="1.10.275.10">
    <property type="entry name" value="Fumarase/aspartase (N-terminal domain)"/>
    <property type="match status" value="1"/>
</dbReference>
<dbReference type="InterPro" id="IPR008948">
    <property type="entry name" value="L-Aspartase-like"/>
</dbReference>
<comment type="pathway">
    <text evidence="2 7">Amino-acid biosynthesis; L-arginine biosynthesis; L-arginine from L-ornithine and carbamoyl phosphate: step 3/3.</text>
</comment>
<proteinExistence type="inferred from homology"/>
<evidence type="ECO:0000259" key="9">
    <source>
        <dbReference type="Pfam" id="PF14698"/>
    </source>
</evidence>
<dbReference type="PANTHER" id="PTHR43814:SF1">
    <property type="entry name" value="ARGININOSUCCINATE LYASE"/>
    <property type="match status" value="1"/>
</dbReference>
<dbReference type="FunFam" id="1.10.275.10:FF:000002">
    <property type="entry name" value="Argininosuccinate lyase"/>
    <property type="match status" value="1"/>
</dbReference>
<dbReference type="InterPro" id="IPR009049">
    <property type="entry name" value="Argininosuccinate_lyase"/>
</dbReference>
<dbReference type="SUPFAM" id="SSF48557">
    <property type="entry name" value="L-aspartase-like"/>
    <property type="match status" value="1"/>
</dbReference>
<dbReference type="InterPro" id="IPR029419">
    <property type="entry name" value="Arg_succ_lyase_C"/>
</dbReference>
<dbReference type="PROSITE" id="PS00163">
    <property type="entry name" value="FUMARATE_LYASES"/>
    <property type="match status" value="1"/>
</dbReference>